<keyword evidence="1" id="KW-0805">Transcription regulation</keyword>
<feature type="compositionally biased region" description="Polar residues" evidence="6">
    <location>
        <begin position="226"/>
        <end position="242"/>
    </location>
</feature>
<gene>
    <name evidence="8" type="ORF">SPSC_01826</name>
</gene>
<proteinExistence type="inferred from homology"/>
<feature type="region of interest" description="Disordered" evidence="6">
    <location>
        <begin position="223"/>
        <end position="297"/>
    </location>
</feature>
<dbReference type="InterPro" id="IPR009057">
    <property type="entry name" value="Homeodomain-like_sf"/>
</dbReference>
<evidence type="ECO:0000256" key="2">
    <source>
        <dbReference type="ARBA" id="ARBA00023163"/>
    </source>
</evidence>
<feature type="DNA-binding region" description="Homeobox" evidence="4">
    <location>
        <begin position="161"/>
        <end position="220"/>
    </location>
</feature>
<dbReference type="PROSITE" id="PS50071">
    <property type="entry name" value="HOMEOBOX_2"/>
    <property type="match status" value="1"/>
</dbReference>
<evidence type="ECO:0000256" key="1">
    <source>
        <dbReference type="ARBA" id="ARBA00023015"/>
    </source>
</evidence>
<dbReference type="SMART" id="SM00389">
    <property type="entry name" value="HOX"/>
    <property type="match status" value="1"/>
</dbReference>
<feature type="compositionally biased region" description="Polar residues" evidence="6">
    <location>
        <begin position="584"/>
        <end position="594"/>
    </location>
</feature>
<feature type="region of interest" description="Disordered" evidence="6">
    <location>
        <begin position="583"/>
        <end position="605"/>
    </location>
</feature>
<feature type="compositionally biased region" description="Polar residues" evidence="6">
    <location>
        <begin position="484"/>
        <end position="515"/>
    </location>
</feature>
<evidence type="ECO:0000256" key="5">
    <source>
        <dbReference type="RuleBase" id="RU000682"/>
    </source>
</evidence>
<dbReference type="GO" id="GO:0045893">
    <property type="term" value="P:positive regulation of DNA-templated transcription"/>
    <property type="evidence" value="ECO:0007669"/>
    <property type="project" value="TreeGrafter"/>
</dbReference>
<keyword evidence="4 5" id="KW-0371">Homeobox</keyword>
<dbReference type="CDD" id="cd00086">
    <property type="entry name" value="homeodomain"/>
    <property type="match status" value="1"/>
</dbReference>
<reference evidence="8" key="1">
    <citation type="submission" date="2014-06" db="EMBL/GenBank/DDBJ databases">
        <authorList>
            <person name="Ju J."/>
            <person name="Zhang J."/>
        </authorList>
    </citation>
    <scope>NUCLEOTIDE SEQUENCE</scope>
    <source>
        <strain evidence="8">SscI8</strain>
    </source>
</reference>
<dbReference type="InterPro" id="IPR001356">
    <property type="entry name" value="HD"/>
</dbReference>
<evidence type="ECO:0000313" key="8">
    <source>
        <dbReference type="EMBL" id="CDU23197.1"/>
    </source>
</evidence>
<dbReference type="GO" id="GO:0043565">
    <property type="term" value="F:sequence-specific DNA binding"/>
    <property type="evidence" value="ECO:0007669"/>
    <property type="project" value="TreeGrafter"/>
</dbReference>
<evidence type="ECO:0000256" key="4">
    <source>
        <dbReference type="PROSITE-ProRule" id="PRU00108"/>
    </source>
</evidence>
<keyword evidence="2" id="KW-0804">Transcription</keyword>
<evidence type="ECO:0000256" key="6">
    <source>
        <dbReference type="SAM" id="MobiDB-lite"/>
    </source>
</evidence>
<dbReference type="Pfam" id="PF00046">
    <property type="entry name" value="Homeodomain"/>
    <property type="match status" value="1"/>
</dbReference>
<dbReference type="OrthoDB" id="6159439at2759"/>
<dbReference type="GO" id="GO:0005634">
    <property type="term" value="C:nucleus"/>
    <property type="evidence" value="ECO:0007669"/>
    <property type="project" value="UniProtKB-SubCell"/>
</dbReference>
<feature type="region of interest" description="Disordered" evidence="6">
    <location>
        <begin position="311"/>
        <end position="334"/>
    </location>
</feature>
<dbReference type="EMBL" id="LK056662">
    <property type="protein sequence ID" value="CDU23197.1"/>
    <property type="molecule type" value="Genomic_DNA"/>
</dbReference>
<comment type="subcellular location">
    <subcellularLocation>
        <location evidence="4 5">Nucleus</location>
    </subcellularLocation>
</comment>
<protein>
    <submittedName>
        <fullName evidence="8">Homeodomain transcription factor bW2</fullName>
    </submittedName>
</protein>
<feature type="compositionally biased region" description="Low complexity" evidence="6">
    <location>
        <begin position="312"/>
        <end position="329"/>
    </location>
</feature>
<keyword evidence="4 5" id="KW-0539">Nucleus</keyword>
<dbReference type="SUPFAM" id="SSF46689">
    <property type="entry name" value="Homeodomain-like"/>
    <property type="match status" value="1"/>
</dbReference>
<feature type="domain" description="Homeobox" evidence="7">
    <location>
        <begin position="159"/>
        <end position="219"/>
    </location>
</feature>
<evidence type="ECO:0000259" key="7">
    <source>
        <dbReference type="PROSITE" id="PS50071"/>
    </source>
</evidence>
<sequence length="625" mass="67158">MSAFNSSILSQVHALVTQIKSALPEATAHHPFSSPFVQPDILRLESPRSELLRKDLISYKISEGCQEALISLYEGKHEALSFAYLDAYKKAATSLHYQGQLDNNFCNSFRSSLEHDFSMQAERLWTGLLAEVCRFTGASQNVSVGSPGFGPGSLAPCSDTTSKAARGHDSDAIRILEQAFEHTPNITQAEKFRLAEVTGLQPKQVTIWFQNRRNRKVRKALAHQHVAQSPTNPSLSKQVSAPPSSPARDFTLSEKKRKSYGALGRFSSDDSDSDSDSPTSQLKKPRLPSACSDISDGSASSVDQIMAFTPWSTPSSRSTSSSSASSSQSDLFDSPRKAHNVFEYMKPKHEGRANASMPNLTIGTPQKVVHQGLQPAQRSPFTSDAQGGSLFKAGGFNLSGLQLNAADLRESVQRVLFEPGSCRSASSSSWGSEQVTTDDDGWVDEDDFDVFVGGRHIVDAEAHGQPALVPPVFQSVNAAVDGQAPSQITSSQSVPPTVPNSGSETTADSTLSNTASFDNDTLDLARFLELAAAPTLIPTSSPFGSQPQQPLITVDTNTNLPCSDLDLEMIDIQSILDSDMFASSLPSSQQSNGESGAGDGAQQGSVPEAQFFMNFDLSSNPFYLA</sequence>
<dbReference type="PANTHER" id="PTHR24326:SF606">
    <property type="entry name" value="HOMEOBOX-LEUCINE ZIPPER PROTEIN ATHB-54"/>
    <property type="match status" value="1"/>
</dbReference>
<accession>A0A127ZC53</accession>
<comment type="similarity">
    <text evidence="3">Belongs to the HD-ZIP homeobox family. Class I subfamily.</text>
</comment>
<evidence type="ECO:0000256" key="3">
    <source>
        <dbReference type="ARBA" id="ARBA00025748"/>
    </source>
</evidence>
<dbReference type="InterPro" id="IPR045224">
    <property type="entry name" value="HDZip_class_I_plant"/>
</dbReference>
<organism evidence="8">
    <name type="scientific">Sporisorium scitamineum</name>
    <dbReference type="NCBI Taxonomy" id="49012"/>
    <lineage>
        <taxon>Eukaryota</taxon>
        <taxon>Fungi</taxon>
        <taxon>Dikarya</taxon>
        <taxon>Basidiomycota</taxon>
        <taxon>Ustilaginomycotina</taxon>
        <taxon>Ustilaginomycetes</taxon>
        <taxon>Ustilaginales</taxon>
        <taxon>Ustilaginaceae</taxon>
        <taxon>Sporisorium</taxon>
    </lineage>
</organism>
<name>A0A127ZC53_9BASI</name>
<keyword evidence="4 5" id="KW-0238">DNA-binding</keyword>
<dbReference type="PANTHER" id="PTHR24326">
    <property type="entry name" value="HOMEOBOX-LEUCINE ZIPPER PROTEIN"/>
    <property type="match status" value="1"/>
</dbReference>
<dbReference type="SMR" id="A0A127ZC53"/>
<dbReference type="AlphaFoldDB" id="A0A127ZC53"/>
<dbReference type="GO" id="GO:0003700">
    <property type="term" value="F:DNA-binding transcription factor activity"/>
    <property type="evidence" value="ECO:0007669"/>
    <property type="project" value="InterPro"/>
</dbReference>
<feature type="region of interest" description="Disordered" evidence="6">
    <location>
        <begin position="483"/>
        <end position="515"/>
    </location>
</feature>
<dbReference type="Gene3D" id="1.10.10.60">
    <property type="entry name" value="Homeodomain-like"/>
    <property type="match status" value="1"/>
</dbReference>